<dbReference type="InterPro" id="IPR001834">
    <property type="entry name" value="CBR-like"/>
</dbReference>
<name>A0AAI8YPS3_9PEZI</name>
<dbReference type="EC" id="1.6.2.2" evidence="4"/>
<dbReference type="InterPro" id="IPR001433">
    <property type="entry name" value="OxRdtase_FAD/NAD-bd"/>
</dbReference>
<keyword evidence="6" id="KW-0496">Mitochondrion</keyword>
<evidence type="ECO:0000313" key="16">
    <source>
        <dbReference type="Proteomes" id="UP001296104"/>
    </source>
</evidence>
<evidence type="ECO:0000256" key="5">
    <source>
        <dbReference type="ARBA" id="ARBA00022630"/>
    </source>
</evidence>
<feature type="binding site" evidence="13">
    <location>
        <position position="111"/>
    </location>
    <ligand>
        <name>FAD</name>
        <dbReference type="ChEBI" id="CHEBI:57692"/>
    </ligand>
</feature>
<dbReference type="AlphaFoldDB" id="A0AAI8YPS3"/>
<accession>A0AAI8YPS3</accession>
<dbReference type="PRINTS" id="PR00406">
    <property type="entry name" value="CYTB5RDTASE"/>
</dbReference>
<evidence type="ECO:0000313" key="15">
    <source>
        <dbReference type="EMBL" id="CAK3793668.1"/>
    </source>
</evidence>
<dbReference type="CDD" id="cd06183">
    <property type="entry name" value="cyt_b5_reduct_like"/>
    <property type="match status" value="1"/>
</dbReference>
<keyword evidence="16" id="KW-1185">Reference proteome</keyword>
<dbReference type="GO" id="GO:0090524">
    <property type="term" value="F:cytochrome-b5 reductase activity, acting on NADH"/>
    <property type="evidence" value="ECO:0007669"/>
    <property type="project" value="UniProtKB-EC"/>
</dbReference>
<feature type="binding site" evidence="13">
    <location>
        <position position="138"/>
    </location>
    <ligand>
        <name>FAD</name>
        <dbReference type="ChEBI" id="CHEBI:57692"/>
    </ligand>
</feature>
<keyword evidence="9" id="KW-0472">Membrane</keyword>
<keyword evidence="7 13" id="KW-0274">FAD</keyword>
<evidence type="ECO:0000256" key="8">
    <source>
        <dbReference type="ARBA" id="ARBA00023002"/>
    </source>
</evidence>
<keyword evidence="5 13" id="KW-0285">Flavoprotein</keyword>
<evidence type="ECO:0000256" key="11">
    <source>
        <dbReference type="ARBA" id="ARBA00039435"/>
    </source>
</evidence>
<dbReference type="Pfam" id="PF00175">
    <property type="entry name" value="NAD_binding_1"/>
    <property type="match status" value="1"/>
</dbReference>
<evidence type="ECO:0000259" key="14">
    <source>
        <dbReference type="PROSITE" id="PS51384"/>
    </source>
</evidence>
<feature type="binding site" evidence="13">
    <location>
        <position position="184"/>
    </location>
    <ligand>
        <name>FAD</name>
        <dbReference type="ChEBI" id="CHEBI:57692"/>
    </ligand>
</feature>
<evidence type="ECO:0000256" key="4">
    <source>
        <dbReference type="ARBA" id="ARBA00012011"/>
    </source>
</evidence>
<evidence type="ECO:0000256" key="10">
    <source>
        <dbReference type="ARBA" id="ARBA00037464"/>
    </source>
</evidence>
<feature type="domain" description="FAD-binding FR-type" evidence="14">
    <location>
        <begin position="56"/>
        <end position="162"/>
    </location>
</feature>
<sequence length="318" mass="34167">MASILSRSSRALPYIAGAAVAGVAAGTASRTSRQPYIMDSAHNAPTKTLNFPSSMLFSKQLTCKSSEQISPDTKRITFSLPGGDNEISGCPAASAILTQHTPPGGWLPVLRPYTPVSDPDARGTVTFIVKQYPKGKASGHMHSLTPGQKLSVRGPIPGYNWVTPNEPPKQPRHVLLIAGGAGITPIYSLTKGILSNANDQTHLELLWGVNGTRDIVLQEELEQLEQQYPGRLQVTYCVSGDEGKPDAPSLGDEKKYKKGYVDQEVLKEAIARCERGQWGDEKGTKVFVCGPPAMENAVAGKKGILAELGVEPKKIHKF</sequence>
<reference evidence="15" key="1">
    <citation type="submission" date="2023-11" db="EMBL/GenBank/DDBJ databases">
        <authorList>
            <person name="Alioto T."/>
            <person name="Alioto T."/>
            <person name="Gomez Garrido J."/>
        </authorList>
    </citation>
    <scope>NUCLEOTIDE SEQUENCE</scope>
</reference>
<dbReference type="PROSITE" id="PS51384">
    <property type="entry name" value="FAD_FR"/>
    <property type="match status" value="1"/>
</dbReference>
<evidence type="ECO:0000256" key="12">
    <source>
        <dbReference type="ARBA" id="ARBA00041256"/>
    </source>
</evidence>
<evidence type="ECO:0000256" key="13">
    <source>
        <dbReference type="PIRSR" id="PIRSR601834-1"/>
    </source>
</evidence>
<dbReference type="Gene3D" id="3.40.50.80">
    <property type="entry name" value="Nucleotide-binding domain of ferredoxin-NADP reductase (FNR) module"/>
    <property type="match status" value="1"/>
</dbReference>
<feature type="binding site" evidence="13">
    <location>
        <position position="112"/>
    </location>
    <ligand>
        <name>FAD</name>
        <dbReference type="ChEBI" id="CHEBI:57692"/>
    </ligand>
</feature>
<keyword evidence="8" id="KW-0560">Oxidoreductase</keyword>
<dbReference type="SUPFAM" id="SSF63380">
    <property type="entry name" value="Riboflavin synthase domain-like"/>
    <property type="match status" value="1"/>
</dbReference>
<dbReference type="GO" id="GO:0005741">
    <property type="term" value="C:mitochondrial outer membrane"/>
    <property type="evidence" value="ECO:0007669"/>
    <property type="project" value="UniProtKB-SubCell"/>
</dbReference>
<dbReference type="InterPro" id="IPR008333">
    <property type="entry name" value="Cbr1-like_FAD-bd_dom"/>
</dbReference>
<dbReference type="PANTHER" id="PTHR19370">
    <property type="entry name" value="NADH-CYTOCHROME B5 REDUCTASE"/>
    <property type="match status" value="1"/>
</dbReference>
<dbReference type="Gene3D" id="2.40.30.10">
    <property type="entry name" value="Translation factors"/>
    <property type="match status" value="1"/>
</dbReference>
<dbReference type="InterPro" id="IPR039261">
    <property type="entry name" value="FNR_nucleotide-bd"/>
</dbReference>
<evidence type="ECO:0000256" key="2">
    <source>
        <dbReference type="ARBA" id="ARBA00004572"/>
    </source>
</evidence>
<dbReference type="Pfam" id="PF00970">
    <property type="entry name" value="FAD_binding_6"/>
    <property type="match status" value="1"/>
</dbReference>
<feature type="binding site" evidence="13">
    <location>
        <position position="130"/>
    </location>
    <ligand>
        <name>FAD</name>
        <dbReference type="ChEBI" id="CHEBI:57692"/>
    </ligand>
</feature>
<comment type="similarity">
    <text evidence="3">Belongs to the flavoprotein pyridine nucleotide cytochrome reductase family.</text>
</comment>
<evidence type="ECO:0000256" key="9">
    <source>
        <dbReference type="ARBA" id="ARBA00023136"/>
    </source>
</evidence>
<dbReference type="InterPro" id="IPR017927">
    <property type="entry name" value="FAD-bd_FR_type"/>
</dbReference>
<comment type="caution">
    <text evidence="15">The sequence shown here is derived from an EMBL/GenBank/DDBJ whole genome shotgun (WGS) entry which is preliminary data.</text>
</comment>
<evidence type="ECO:0000256" key="3">
    <source>
        <dbReference type="ARBA" id="ARBA00006105"/>
    </source>
</evidence>
<evidence type="ECO:0000256" key="7">
    <source>
        <dbReference type="ARBA" id="ARBA00022827"/>
    </source>
</evidence>
<comment type="cofactor">
    <cofactor evidence="1 13">
        <name>FAD</name>
        <dbReference type="ChEBI" id="CHEBI:57692"/>
    </cofactor>
</comment>
<feature type="binding site" evidence="13">
    <location>
        <position position="128"/>
    </location>
    <ligand>
        <name>FAD</name>
        <dbReference type="ChEBI" id="CHEBI:57692"/>
    </ligand>
</feature>
<feature type="binding site" evidence="13">
    <location>
        <position position="113"/>
    </location>
    <ligand>
        <name>FAD</name>
        <dbReference type="ChEBI" id="CHEBI:57692"/>
    </ligand>
</feature>
<keyword evidence="6" id="KW-1000">Mitochondrion outer membrane</keyword>
<organism evidence="15 16">
    <name type="scientific">Lecanosticta acicola</name>
    <dbReference type="NCBI Taxonomy" id="111012"/>
    <lineage>
        <taxon>Eukaryota</taxon>
        <taxon>Fungi</taxon>
        <taxon>Dikarya</taxon>
        <taxon>Ascomycota</taxon>
        <taxon>Pezizomycotina</taxon>
        <taxon>Dothideomycetes</taxon>
        <taxon>Dothideomycetidae</taxon>
        <taxon>Mycosphaerellales</taxon>
        <taxon>Mycosphaerellaceae</taxon>
        <taxon>Lecanosticta</taxon>
    </lineage>
</organism>
<gene>
    <name evidence="15" type="ORF">LECACI_7A000744</name>
</gene>
<dbReference type="InterPro" id="IPR017938">
    <property type="entry name" value="Riboflavin_synthase-like_b-brl"/>
</dbReference>
<comment type="subcellular location">
    <subcellularLocation>
        <location evidence="2">Mitochondrion outer membrane</location>
        <topology evidence="2">Single-pass membrane protein</topology>
    </subcellularLocation>
</comment>
<dbReference type="EMBL" id="CAVMBE010000002">
    <property type="protein sequence ID" value="CAK3793668.1"/>
    <property type="molecule type" value="Genomic_DNA"/>
</dbReference>
<dbReference type="Proteomes" id="UP001296104">
    <property type="component" value="Unassembled WGS sequence"/>
</dbReference>
<evidence type="ECO:0000256" key="6">
    <source>
        <dbReference type="ARBA" id="ARBA00022787"/>
    </source>
</evidence>
<proteinExistence type="inferred from homology"/>
<protein>
    <recommendedName>
        <fullName evidence="11">NADH-cytochrome b5 reductase 2</fullName>
        <ecNumber evidence="4">1.6.2.2</ecNumber>
    </recommendedName>
    <alternativeName>
        <fullName evidence="12">Mitochondrial cytochrome b reductase</fullName>
    </alternativeName>
</protein>
<dbReference type="PANTHER" id="PTHR19370:SF171">
    <property type="entry name" value="NADH-CYTOCHROME B5 REDUCTASE 2"/>
    <property type="match status" value="1"/>
</dbReference>
<comment type="function">
    <text evidence="10">May mediate the reduction of outer membrane cytochrome b5.</text>
</comment>
<evidence type="ECO:0000256" key="1">
    <source>
        <dbReference type="ARBA" id="ARBA00001974"/>
    </source>
</evidence>
<feature type="binding site" evidence="13">
    <location>
        <position position="136"/>
    </location>
    <ligand>
        <name>FAD</name>
        <dbReference type="ChEBI" id="CHEBI:57692"/>
    </ligand>
</feature>
<dbReference type="SUPFAM" id="SSF52343">
    <property type="entry name" value="Ferredoxin reductase-like, C-terminal NADP-linked domain"/>
    <property type="match status" value="1"/>
</dbReference>